<dbReference type="EMBL" id="KQ976916">
    <property type="protein sequence ID" value="KYN07092.1"/>
    <property type="molecule type" value="Genomic_DNA"/>
</dbReference>
<organism evidence="2 3">
    <name type="scientific">Cyphomyrmex costatus</name>
    <dbReference type="NCBI Taxonomy" id="456900"/>
    <lineage>
        <taxon>Eukaryota</taxon>
        <taxon>Metazoa</taxon>
        <taxon>Ecdysozoa</taxon>
        <taxon>Arthropoda</taxon>
        <taxon>Hexapoda</taxon>
        <taxon>Insecta</taxon>
        <taxon>Pterygota</taxon>
        <taxon>Neoptera</taxon>
        <taxon>Endopterygota</taxon>
        <taxon>Hymenoptera</taxon>
        <taxon>Apocrita</taxon>
        <taxon>Aculeata</taxon>
        <taxon>Formicoidea</taxon>
        <taxon>Formicidae</taxon>
        <taxon>Myrmicinae</taxon>
        <taxon>Cyphomyrmex</taxon>
    </lineage>
</organism>
<sequence>MRNKLTGHAYLAVEDEIHYTVEKFLDSLKKTFGTGRSSNYYRGQLSINYKKPNEHILDYIGRVKDLRCAIIEGDQTVLKRRLVIDEISLIDSFALESFYEGLPREFRTELRAEGYTGLTDAFDKAITINRRLERDESRARIARNTHSRERFSAPVPPSPAPGVSILQRNAHPNQQHDQRPAPTVSEDIPRKICSYCQNFEHLFTECRKRMYHANNPRSYNSYTNDSRNRNNSSTVNNQFSDNERANEGSYGNYGRHPSGNSSGVLPTGANRGLGTPRPAFSIETSPHPIPSTFSGPHSVTSLEVASLANKPEDLSSNFPSAADEVATPRTDHSFEELLNDEETTFSHT</sequence>
<protein>
    <recommendedName>
        <fullName evidence="4">Retrotransposon gag domain-containing protein</fullName>
    </recommendedName>
</protein>
<dbReference type="Proteomes" id="UP000078542">
    <property type="component" value="Unassembled WGS sequence"/>
</dbReference>
<evidence type="ECO:0000313" key="2">
    <source>
        <dbReference type="EMBL" id="KYN07092.1"/>
    </source>
</evidence>
<reference evidence="2 3" key="1">
    <citation type="submission" date="2016-03" db="EMBL/GenBank/DDBJ databases">
        <title>Cyphomyrmex costatus WGS genome.</title>
        <authorList>
            <person name="Nygaard S."/>
            <person name="Hu H."/>
            <person name="Boomsma J."/>
            <person name="Zhang G."/>
        </authorList>
    </citation>
    <scope>NUCLEOTIDE SEQUENCE [LARGE SCALE GENOMIC DNA]</scope>
    <source>
        <strain evidence="2">MS0001</strain>
        <tissue evidence="2">Whole body</tissue>
    </source>
</reference>
<name>A0A151INP3_9HYME</name>
<feature type="region of interest" description="Disordered" evidence="1">
    <location>
        <begin position="214"/>
        <end position="297"/>
    </location>
</feature>
<proteinExistence type="predicted"/>
<gene>
    <name evidence="2" type="ORF">ALC62_01948</name>
</gene>
<evidence type="ECO:0000256" key="1">
    <source>
        <dbReference type="SAM" id="MobiDB-lite"/>
    </source>
</evidence>
<keyword evidence="3" id="KW-1185">Reference proteome</keyword>
<evidence type="ECO:0000313" key="3">
    <source>
        <dbReference type="Proteomes" id="UP000078542"/>
    </source>
</evidence>
<feature type="compositionally biased region" description="Low complexity" evidence="1">
    <location>
        <begin position="218"/>
        <end position="237"/>
    </location>
</feature>
<dbReference type="AlphaFoldDB" id="A0A151INP3"/>
<dbReference type="STRING" id="456900.A0A151INP3"/>
<accession>A0A151INP3</accession>
<evidence type="ECO:0008006" key="4">
    <source>
        <dbReference type="Google" id="ProtNLM"/>
    </source>
</evidence>
<feature type="region of interest" description="Disordered" evidence="1">
    <location>
        <begin position="137"/>
        <end position="166"/>
    </location>
</feature>